<dbReference type="EMBL" id="CABVHY010000056">
    <property type="protein sequence ID" value="VVO44283.1"/>
    <property type="molecule type" value="Genomic_DNA"/>
</dbReference>
<dbReference type="AlphaFoldDB" id="A0A5E7G582"/>
<dbReference type="HAMAP" id="MF_04137">
    <property type="entry name" value="I_SPANIN_LAMBDA"/>
    <property type="match status" value="1"/>
</dbReference>
<dbReference type="GO" id="GO:0044659">
    <property type="term" value="P:viral release from host cell by cytolysis"/>
    <property type="evidence" value="ECO:0007669"/>
    <property type="project" value="InterPro"/>
</dbReference>
<accession>A0A5E7G582</accession>
<dbReference type="InterPro" id="IPR004929">
    <property type="entry name" value="I-spanin"/>
</dbReference>
<dbReference type="OrthoDB" id="6425055at2"/>
<protein>
    <recommendedName>
        <fullName evidence="3">Lysis protein</fullName>
    </recommendedName>
</protein>
<dbReference type="Pfam" id="PF03245">
    <property type="entry name" value="Phage_lysis"/>
    <property type="match status" value="1"/>
</dbReference>
<dbReference type="Proteomes" id="UP000379480">
    <property type="component" value="Unassembled WGS sequence"/>
</dbReference>
<proteinExistence type="inferred from homology"/>
<name>A0A5E7G582_PSEFL</name>
<gene>
    <name evidence="1" type="ORF">PS723_06336</name>
</gene>
<evidence type="ECO:0000313" key="2">
    <source>
        <dbReference type="Proteomes" id="UP000379480"/>
    </source>
</evidence>
<evidence type="ECO:0008006" key="3">
    <source>
        <dbReference type="Google" id="ProtNLM"/>
    </source>
</evidence>
<sequence>MSPAALRLSAVIGLVLLLLTVGAAWKVQDWRYGKQLAEQSGLHQADLATISNAASAQVRQALKKQQAAEKTLADLDAKTTKEKMHDLAENETLRRAVADGDRRLRIAGSCRAGAGDVPGTASAASLGDGGTFELAPAAGRTVFDIRAGIIADQAALRALQSYVINVCR</sequence>
<dbReference type="RefSeq" id="WP_150807491.1">
    <property type="nucleotide sequence ID" value="NZ_CABVHY010000056.1"/>
</dbReference>
<organism evidence="1 2">
    <name type="scientific">Pseudomonas fluorescens</name>
    <dbReference type="NCBI Taxonomy" id="294"/>
    <lineage>
        <taxon>Bacteria</taxon>
        <taxon>Pseudomonadati</taxon>
        <taxon>Pseudomonadota</taxon>
        <taxon>Gammaproteobacteria</taxon>
        <taxon>Pseudomonadales</taxon>
        <taxon>Pseudomonadaceae</taxon>
        <taxon>Pseudomonas</taxon>
    </lineage>
</organism>
<reference evidence="1 2" key="1">
    <citation type="submission" date="2019-09" db="EMBL/GenBank/DDBJ databases">
        <authorList>
            <person name="Chandra G."/>
            <person name="Truman W A."/>
        </authorList>
    </citation>
    <scope>NUCLEOTIDE SEQUENCE [LARGE SCALE GENOMIC DNA]</scope>
    <source>
        <strain evidence="1">PS723</strain>
    </source>
</reference>
<evidence type="ECO:0000313" key="1">
    <source>
        <dbReference type="EMBL" id="VVO44283.1"/>
    </source>
</evidence>